<accession>A0A1G4MIR5</accession>
<gene>
    <name evidence="11" type="ORF">LAFE_0G17018G</name>
</gene>
<dbReference type="PANTHER" id="PTHR15459:SF3">
    <property type="entry name" value="POLYAMINE-MODULATED FACTOR 1"/>
    <property type="match status" value="1"/>
</dbReference>
<dbReference type="Pfam" id="PF03980">
    <property type="entry name" value="Nnf1"/>
    <property type="match status" value="1"/>
</dbReference>
<keyword evidence="7 9" id="KW-0131">Cell cycle</keyword>
<dbReference type="GO" id="GO:0051301">
    <property type="term" value="P:cell division"/>
    <property type="evidence" value="ECO:0007669"/>
    <property type="project" value="UniProtKB-UniRule"/>
</dbReference>
<evidence type="ECO:0000256" key="9">
    <source>
        <dbReference type="PIRNR" id="PIRNR027153"/>
    </source>
</evidence>
<comment type="subcellular location">
    <subcellularLocation>
        <location evidence="1 9">Chromosome</location>
        <location evidence="1 9">Centromere</location>
        <location evidence="1 9">Kinetochore</location>
    </subcellularLocation>
    <subcellularLocation>
        <location evidence="9">Nucleus</location>
    </subcellularLocation>
    <text evidence="9">Associated with the kinetochore.</text>
</comment>
<dbReference type="OrthoDB" id="18453at2759"/>
<dbReference type="GO" id="GO:0005634">
    <property type="term" value="C:nucleus"/>
    <property type="evidence" value="ECO:0007669"/>
    <property type="project" value="UniProtKB-SubCell"/>
</dbReference>
<evidence type="ECO:0000256" key="10">
    <source>
        <dbReference type="SAM" id="Coils"/>
    </source>
</evidence>
<proteinExistence type="predicted"/>
<dbReference type="PIRSF" id="PIRSF027153">
    <property type="entry name" value="Nnf1p"/>
    <property type="match status" value="1"/>
</dbReference>
<evidence type="ECO:0000256" key="5">
    <source>
        <dbReference type="ARBA" id="ARBA00022838"/>
    </source>
</evidence>
<evidence type="ECO:0000256" key="7">
    <source>
        <dbReference type="ARBA" id="ARBA00023306"/>
    </source>
</evidence>
<dbReference type="GO" id="GO:0007059">
    <property type="term" value="P:chromosome segregation"/>
    <property type="evidence" value="ECO:0007669"/>
    <property type="project" value="UniProtKB-UniRule"/>
</dbReference>
<evidence type="ECO:0000256" key="8">
    <source>
        <dbReference type="ARBA" id="ARBA00023328"/>
    </source>
</evidence>
<organism evidence="11 12">
    <name type="scientific">Lachancea fermentati</name>
    <name type="common">Zygosaccharomyces fermentati</name>
    <dbReference type="NCBI Taxonomy" id="4955"/>
    <lineage>
        <taxon>Eukaryota</taxon>
        <taxon>Fungi</taxon>
        <taxon>Dikarya</taxon>
        <taxon>Ascomycota</taxon>
        <taxon>Saccharomycotina</taxon>
        <taxon>Saccharomycetes</taxon>
        <taxon>Saccharomycetales</taxon>
        <taxon>Saccharomycetaceae</taxon>
        <taxon>Lachancea</taxon>
    </lineage>
</organism>
<reference evidence="11" key="1">
    <citation type="submission" date="2016-03" db="EMBL/GenBank/DDBJ databases">
        <authorList>
            <person name="Devillers H."/>
        </authorList>
    </citation>
    <scope>NUCLEOTIDE SEQUENCE [LARGE SCALE GENOMIC DNA]</scope>
    <source>
        <strain evidence="11">CBS 6772</strain>
    </source>
</reference>
<dbReference type="GO" id="GO:0000444">
    <property type="term" value="C:MIS12/MIND type complex"/>
    <property type="evidence" value="ECO:0007669"/>
    <property type="project" value="UniProtKB-UniRule"/>
</dbReference>
<keyword evidence="6 9" id="KW-0539">Nucleus</keyword>
<keyword evidence="4 9" id="KW-0498">Mitosis</keyword>
<evidence type="ECO:0000256" key="1">
    <source>
        <dbReference type="ARBA" id="ARBA00004629"/>
    </source>
</evidence>
<evidence type="ECO:0000313" key="12">
    <source>
        <dbReference type="Proteomes" id="UP000190831"/>
    </source>
</evidence>
<evidence type="ECO:0000313" key="11">
    <source>
        <dbReference type="EMBL" id="SCW03733.1"/>
    </source>
</evidence>
<keyword evidence="2 9" id="KW-0158">Chromosome</keyword>
<keyword evidence="5 9" id="KW-0995">Kinetochore</keyword>
<dbReference type="AlphaFoldDB" id="A0A1G4MIR5"/>
<evidence type="ECO:0000256" key="2">
    <source>
        <dbReference type="ARBA" id="ARBA00022454"/>
    </source>
</evidence>
<dbReference type="Proteomes" id="UP000190831">
    <property type="component" value="Chromosome G"/>
</dbReference>
<keyword evidence="12" id="KW-1185">Reference proteome</keyword>
<sequence>MEDKVKIRYTRLNQVCTKALQQSINRVDKWEKLSSCFPDYASTEEGAANLKNCQKQVVNFWKELCKREFGEIFKERDIEVKLNDLDQLIHEAKVKVKAGELISDGPPIDKVTPERLITGNIHDLRQRALKELNIRLETIDQMNTRLREEIEELNKQIDDDLTDLQKIYDKSLVPEAVEIDDTLAQGLRDMLLSLEEDNY</sequence>
<keyword evidence="10" id="KW-0175">Coiled coil</keyword>
<dbReference type="EMBL" id="LT598486">
    <property type="protein sequence ID" value="SCW03733.1"/>
    <property type="molecule type" value="Genomic_DNA"/>
</dbReference>
<evidence type="ECO:0000256" key="3">
    <source>
        <dbReference type="ARBA" id="ARBA00022618"/>
    </source>
</evidence>
<dbReference type="InterPro" id="IPR007128">
    <property type="entry name" value="PMF1/Nnf1"/>
</dbReference>
<dbReference type="OMA" id="SSCFPEY"/>
<dbReference type="PANTHER" id="PTHR15459">
    <property type="entry name" value="POLYAMINE-MODULATED FACTOR 1"/>
    <property type="match status" value="1"/>
</dbReference>
<name>A0A1G4MIR5_LACFM</name>
<evidence type="ECO:0000256" key="6">
    <source>
        <dbReference type="ARBA" id="ARBA00023242"/>
    </source>
</evidence>
<keyword evidence="8 9" id="KW-0137">Centromere</keyword>
<evidence type="ECO:0000256" key="4">
    <source>
        <dbReference type="ARBA" id="ARBA00022776"/>
    </source>
</evidence>
<protein>
    <recommendedName>
        <fullName evidence="9">Kinetochore-associated protein</fullName>
    </recommendedName>
</protein>
<dbReference type="InterPro" id="IPR016851">
    <property type="entry name" value="Nnf1"/>
</dbReference>
<keyword evidence="3 9" id="KW-0132">Cell division</keyword>
<feature type="coiled-coil region" evidence="10">
    <location>
        <begin position="129"/>
        <end position="170"/>
    </location>
</feature>